<gene>
    <name evidence="3" type="ORF">SU48_03735</name>
</gene>
<dbReference type="PANTHER" id="PTHR40057:SF1">
    <property type="entry name" value="SLR1162 PROTEIN"/>
    <property type="match status" value="1"/>
</dbReference>
<evidence type="ECO:0000313" key="4">
    <source>
        <dbReference type="Proteomes" id="UP000077363"/>
    </source>
</evidence>
<feature type="transmembrane region" description="Helical" evidence="1">
    <location>
        <begin position="137"/>
        <end position="160"/>
    </location>
</feature>
<feature type="transmembrane region" description="Helical" evidence="1">
    <location>
        <begin position="172"/>
        <end position="192"/>
    </location>
</feature>
<evidence type="ECO:0000256" key="1">
    <source>
        <dbReference type="SAM" id="Phobius"/>
    </source>
</evidence>
<dbReference type="AlphaFoldDB" id="A0A172T7V1"/>
<protein>
    <submittedName>
        <fullName evidence="3">Antibiotic biosynthesis monooxygenase</fullName>
    </submittedName>
</protein>
<evidence type="ECO:0000313" key="3">
    <source>
        <dbReference type="EMBL" id="ANE43027.1"/>
    </source>
</evidence>
<accession>A0A172T7V1</accession>
<reference evidence="3 4" key="1">
    <citation type="submission" date="2015-01" db="EMBL/GenBank/DDBJ databases">
        <title>Deinococcus puniceus/DY1/ whole genome sequencing.</title>
        <authorList>
            <person name="Kim M.K."/>
            <person name="Srinivasan S."/>
            <person name="Lee J.-J."/>
        </authorList>
    </citation>
    <scope>NUCLEOTIDE SEQUENCE [LARGE SCALE GENOMIC DNA]</scope>
    <source>
        <strain evidence="3 4">DY1</strain>
    </source>
</reference>
<keyword evidence="1" id="KW-0472">Membrane</keyword>
<dbReference type="SUPFAM" id="SSF54909">
    <property type="entry name" value="Dimeric alpha+beta barrel"/>
    <property type="match status" value="1"/>
</dbReference>
<keyword evidence="3" id="KW-0560">Oxidoreductase</keyword>
<dbReference type="GO" id="GO:0004497">
    <property type="term" value="F:monooxygenase activity"/>
    <property type="evidence" value="ECO:0007669"/>
    <property type="project" value="UniProtKB-KW"/>
</dbReference>
<keyword evidence="1" id="KW-1133">Transmembrane helix</keyword>
<dbReference type="EMBL" id="CP011387">
    <property type="protein sequence ID" value="ANE43027.1"/>
    <property type="molecule type" value="Genomic_DNA"/>
</dbReference>
<dbReference type="InterPro" id="IPR007138">
    <property type="entry name" value="ABM_dom"/>
</dbReference>
<dbReference type="Pfam" id="PF03992">
    <property type="entry name" value="ABM"/>
    <property type="match status" value="1"/>
</dbReference>
<name>A0A172T7V1_9DEIO</name>
<proteinExistence type="predicted"/>
<sequence>MTAPDADPNSARLTLREMAPTDPVSLVVRRRILPGREAEYETLLTEGGALLARVPGHRGTGIIRPPPGEREYTLIARFDTVNAAAEWELSPERAEWLTRVNALVDGQVSFEKQPGLEFWFTPPAAPNLRQPPRWKMALLTLAALYPVSVGLGLLLAPVVGHWPAPLRALPQMVLVVPAMTYLVMPVVTRWAAGWLRR</sequence>
<dbReference type="PATRIC" id="fig|1182568.3.peg.779"/>
<keyword evidence="1" id="KW-0812">Transmembrane</keyword>
<dbReference type="Proteomes" id="UP000077363">
    <property type="component" value="Chromosome"/>
</dbReference>
<evidence type="ECO:0000259" key="2">
    <source>
        <dbReference type="Pfam" id="PF03992"/>
    </source>
</evidence>
<keyword evidence="3" id="KW-0503">Monooxygenase</keyword>
<dbReference type="InterPro" id="IPR011008">
    <property type="entry name" value="Dimeric_a/b-barrel"/>
</dbReference>
<dbReference type="STRING" id="1182568.SU48_03735"/>
<organism evidence="3 4">
    <name type="scientific">Deinococcus puniceus</name>
    <dbReference type="NCBI Taxonomy" id="1182568"/>
    <lineage>
        <taxon>Bacteria</taxon>
        <taxon>Thermotogati</taxon>
        <taxon>Deinococcota</taxon>
        <taxon>Deinococci</taxon>
        <taxon>Deinococcales</taxon>
        <taxon>Deinococcaceae</taxon>
        <taxon>Deinococcus</taxon>
    </lineage>
</organism>
<dbReference type="InterPro" id="IPR038762">
    <property type="entry name" value="ABM_predict"/>
</dbReference>
<dbReference type="Gene3D" id="3.30.70.100">
    <property type="match status" value="1"/>
</dbReference>
<feature type="domain" description="ABM" evidence="2">
    <location>
        <begin position="24"/>
        <end position="96"/>
    </location>
</feature>
<keyword evidence="4" id="KW-1185">Reference proteome</keyword>
<dbReference type="KEGG" id="dpu:SU48_03735"/>
<dbReference type="RefSeq" id="WP_064014082.1">
    <property type="nucleotide sequence ID" value="NZ_CP011387.1"/>
</dbReference>
<dbReference type="PANTHER" id="PTHR40057">
    <property type="entry name" value="SLR1162 PROTEIN"/>
    <property type="match status" value="1"/>
</dbReference>